<dbReference type="InterPro" id="IPR037653">
    <property type="entry name" value="Cbp6"/>
</dbReference>
<gene>
    <name evidence="1" type="ORF">HO133_005039</name>
</gene>
<dbReference type="GO" id="GO:0061671">
    <property type="term" value="C:Cbp3p-Cbp6 complex"/>
    <property type="evidence" value="ECO:0007669"/>
    <property type="project" value="InterPro"/>
</dbReference>
<dbReference type="Proteomes" id="UP000593566">
    <property type="component" value="Unassembled WGS sequence"/>
</dbReference>
<dbReference type="EMBL" id="JACCJB010000020">
    <property type="protein sequence ID" value="KAF6219214.1"/>
    <property type="molecule type" value="Genomic_DNA"/>
</dbReference>
<sequence>MLEGFQQVRLFRGRSRWVISRPPPEQGLALGKDIEYDFDFTLFIVYKHYQRILTQWPVDLLRPEVSFQKAIQRRIDTRLKPSTTAPEDNVVFNQAQATVPTKVAFDEKGELEQVNVLYSFLENRYTKTYPLSEKMMRPASNPNYYDGLLKELNEAPTRSWFQSMVIRWKGSLRFS</sequence>
<keyword evidence="2" id="KW-1185">Reference proteome</keyword>
<accession>A0A8H6F957</accession>
<dbReference type="Pfam" id="PF20180">
    <property type="entry name" value="UQCC2_CBP6"/>
    <property type="match status" value="1"/>
</dbReference>
<comment type="caution">
    <text evidence="1">The sequence shown here is derived from an EMBL/GenBank/DDBJ whole genome shotgun (WGS) entry which is preliminary data.</text>
</comment>
<protein>
    <submittedName>
        <fullName evidence="1">Uncharacterized protein</fullName>
    </submittedName>
</protein>
<name>A0A8H6F957_9LECA</name>
<dbReference type="GO" id="GO:0043022">
    <property type="term" value="F:ribosome binding"/>
    <property type="evidence" value="ECO:0007669"/>
    <property type="project" value="InterPro"/>
</dbReference>
<evidence type="ECO:0000313" key="1">
    <source>
        <dbReference type="EMBL" id="KAF6219214.1"/>
    </source>
</evidence>
<evidence type="ECO:0000313" key="2">
    <source>
        <dbReference type="Proteomes" id="UP000593566"/>
    </source>
</evidence>
<reference evidence="1 2" key="1">
    <citation type="journal article" date="2020" name="Genomics">
        <title>Complete, high-quality genomes from long-read metagenomic sequencing of two wolf lichen thalli reveals enigmatic genome architecture.</title>
        <authorList>
            <person name="McKenzie S.K."/>
            <person name="Walston R.F."/>
            <person name="Allen J.L."/>
        </authorList>
    </citation>
    <scope>NUCLEOTIDE SEQUENCE [LARGE SCALE GENOMIC DNA]</scope>
    <source>
        <strain evidence="1">WasteWater1</strain>
    </source>
</reference>
<dbReference type="GeneID" id="59333445"/>
<dbReference type="PANTHER" id="PTHR28250:SF1">
    <property type="entry name" value="CYTOCHROME B PRE-MRNA-PROCESSING PROTEIN 6"/>
    <property type="match status" value="1"/>
</dbReference>
<organism evidence="1 2">
    <name type="scientific">Letharia lupina</name>
    <dbReference type="NCBI Taxonomy" id="560253"/>
    <lineage>
        <taxon>Eukaryota</taxon>
        <taxon>Fungi</taxon>
        <taxon>Dikarya</taxon>
        <taxon>Ascomycota</taxon>
        <taxon>Pezizomycotina</taxon>
        <taxon>Lecanoromycetes</taxon>
        <taxon>OSLEUM clade</taxon>
        <taxon>Lecanoromycetidae</taxon>
        <taxon>Lecanorales</taxon>
        <taxon>Lecanorineae</taxon>
        <taxon>Parmeliaceae</taxon>
        <taxon>Letharia</taxon>
    </lineage>
</organism>
<dbReference type="AlphaFoldDB" id="A0A8H6F957"/>
<proteinExistence type="predicted"/>
<dbReference type="RefSeq" id="XP_037148649.1">
    <property type="nucleotide sequence ID" value="XM_037295951.1"/>
</dbReference>
<dbReference type="GO" id="GO:0034551">
    <property type="term" value="P:mitochondrial respiratory chain complex III assembly"/>
    <property type="evidence" value="ECO:0007669"/>
    <property type="project" value="TreeGrafter"/>
</dbReference>
<dbReference type="PANTHER" id="PTHR28250">
    <property type="entry name" value="CYTOCHROME B PRE-MRNA-PROCESSING PROTEIN 6"/>
    <property type="match status" value="1"/>
</dbReference>